<dbReference type="Proteomes" id="UP001159428">
    <property type="component" value="Unassembled WGS sequence"/>
</dbReference>
<protein>
    <submittedName>
        <fullName evidence="2">Uncharacterized protein</fullName>
    </submittedName>
</protein>
<name>A0AAU9XDU7_9CNID</name>
<comment type="caution">
    <text evidence="2">The sequence shown here is derived from an EMBL/GenBank/DDBJ whole genome shotgun (WGS) entry which is preliminary data.</text>
</comment>
<keyword evidence="3" id="KW-1185">Reference proteome</keyword>
<evidence type="ECO:0000313" key="3">
    <source>
        <dbReference type="Proteomes" id="UP001159428"/>
    </source>
</evidence>
<reference evidence="2 3" key="1">
    <citation type="submission" date="2022-05" db="EMBL/GenBank/DDBJ databases">
        <authorList>
            <consortium name="Genoscope - CEA"/>
            <person name="William W."/>
        </authorList>
    </citation>
    <scope>NUCLEOTIDE SEQUENCE [LARGE SCALE GENOMIC DNA]</scope>
</reference>
<gene>
    <name evidence="2" type="ORF">PMEA_00021167</name>
</gene>
<proteinExistence type="predicted"/>
<accession>A0AAU9XDU7</accession>
<feature type="region of interest" description="Disordered" evidence="1">
    <location>
        <begin position="217"/>
        <end position="256"/>
    </location>
</feature>
<evidence type="ECO:0000313" key="2">
    <source>
        <dbReference type="EMBL" id="CAH3144626.1"/>
    </source>
</evidence>
<dbReference type="EMBL" id="CALNXJ010000039">
    <property type="protein sequence ID" value="CAH3144626.1"/>
    <property type="molecule type" value="Genomic_DNA"/>
</dbReference>
<evidence type="ECO:0000256" key="1">
    <source>
        <dbReference type="SAM" id="MobiDB-lite"/>
    </source>
</evidence>
<organism evidence="2 3">
    <name type="scientific">Pocillopora meandrina</name>
    <dbReference type="NCBI Taxonomy" id="46732"/>
    <lineage>
        <taxon>Eukaryota</taxon>
        <taxon>Metazoa</taxon>
        <taxon>Cnidaria</taxon>
        <taxon>Anthozoa</taxon>
        <taxon>Hexacorallia</taxon>
        <taxon>Scleractinia</taxon>
        <taxon>Astrocoeniina</taxon>
        <taxon>Pocilloporidae</taxon>
        <taxon>Pocillopora</taxon>
    </lineage>
</organism>
<dbReference type="AlphaFoldDB" id="A0AAU9XDU7"/>
<feature type="compositionally biased region" description="Basic and acidic residues" evidence="1">
    <location>
        <begin position="232"/>
        <end position="253"/>
    </location>
</feature>
<sequence length="521" mass="58410">MLCGVASMKEIGYKDRLWQNSTADRDGMYKTWEVSRTHDREQHNGWDQVKIRHSISLGDVRLEGFPTTRKGEGIENPDRFYNSERRELSRNSTTNREVKTDTQAVVRPQFQITIEKPIRRVTPAYNVTFLSQLSKTRNGRRASDGFLGFSGKTSAPVFSAVSEEHSTDDDSVKVNSITPNNSISRASSLNRRRFSDGSFHNVAGYTSFKKVSIVLPRPRNSTNEGSDECDVDDKGCESDVRGKDTESVDCSRNEDDDQWKKLVAQAQGFKGPKVNGVGKVRPGLQVEDVKGNISRSMEDVFSDISSEASFSSNSSYHSSSDSDSAVYSTLTAKPISGDLAPFKDDSHTSLNTVRPIRRFSSVQSLDSYPAGGNHPARRYSVATLNPARSFNNSNATAKLSGYSTQSALEHARQLLSRLQQEGKYKSKKERLDELSKALKWILEELNRIKTPDRDLVSLFISLRAKIVNLKSELKAEEFDATCIDRNEVDSTPRVQTLLLTEERHPRQKDAVDQTLSRGRFI</sequence>